<proteinExistence type="predicted"/>
<comment type="caution">
    <text evidence="2">The sequence shown here is derived from an EMBL/GenBank/DDBJ whole genome shotgun (WGS) entry which is preliminary data.</text>
</comment>
<reference evidence="2" key="1">
    <citation type="submission" date="2023-06" db="EMBL/GenBank/DDBJ databases">
        <title>Genome-scale phylogeny and comparative genomics of the fungal order Sordariales.</title>
        <authorList>
            <consortium name="Lawrence Berkeley National Laboratory"/>
            <person name="Hensen N."/>
            <person name="Bonometti L."/>
            <person name="Westerberg I."/>
            <person name="Brannstrom I.O."/>
            <person name="Guillou S."/>
            <person name="Cros-Aarteil S."/>
            <person name="Calhoun S."/>
            <person name="Haridas S."/>
            <person name="Kuo A."/>
            <person name="Mondo S."/>
            <person name="Pangilinan J."/>
            <person name="Riley R."/>
            <person name="Labutti K."/>
            <person name="Andreopoulos B."/>
            <person name="Lipzen A."/>
            <person name="Chen C."/>
            <person name="Yanf M."/>
            <person name="Daum C."/>
            <person name="Ng V."/>
            <person name="Clum A."/>
            <person name="Steindorff A."/>
            <person name="Ohm R."/>
            <person name="Martin F."/>
            <person name="Silar P."/>
            <person name="Natvig D."/>
            <person name="Lalanne C."/>
            <person name="Gautier V."/>
            <person name="Ament-Velasquez S.L."/>
            <person name="Kruys A."/>
            <person name="Hutchinson M.I."/>
            <person name="Powell A.J."/>
            <person name="Barry K."/>
            <person name="Miller A.N."/>
            <person name="Grigoriev I.V."/>
            <person name="Debuchy R."/>
            <person name="Gladieux P."/>
            <person name="Thoren M.H."/>
            <person name="Johannesson H."/>
        </authorList>
    </citation>
    <scope>NUCLEOTIDE SEQUENCE</scope>
    <source>
        <strain evidence="2">SMH2532-1</strain>
    </source>
</reference>
<evidence type="ECO:0000313" key="2">
    <source>
        <dbReference type="EMBL" id="KAK0646268.1"/>
    </source>
</evidence>
<keyword evidence="3" id="KW-1185">Reference proteome</keyword>
<gene>
    <name evidence="2" type="ORF">B0T16DRAFT_157850</name>
</gene>
<sequence length="113" mass="12456">MGTYISSVCLLLVSVASFHSWRGQSMWLDWEDDYQCSCLMGLVRKEVLPVLGGQCHNNRNTSVKTLYSGTSGGGRESIHPLLVSVQFKPQTSPSIIVGLRHQKQALNTGLYEG</sequence>
<name>A0AA40CQZ9_9PEZI</name>
<evidence type="ECO:0008006" key="4">
    <source>
        <dbReference type="Google" id="ProtNLM"/>
    </source>
</evidence>
<protein>
    <recommendedName>
        <fullName evidence="4">Secreted protein</fullName>
    </recommendedName>
</protein>
<dbReference type="AlphaFoldDB" id="A0AA40CQZ9"/>
<feature type="chain" id="PRO_5041449289" description="Secreted protein" evidence="1">
    <location>
        <begin position="24"/>
        <end position="113"/>
    </location>
</feature>
<keyword evidence="1" id="KW-0732">Signal</keyword>
<dbReference type="EMBL" id="JAULSV010000004">
    <property type="protein sequence ID" value="KAK0646268.1"/>
    <property type="molecule type" value="Genomic_DNA"/>
</dbReference>
<accession>A0AA40CQZ9</accession>
<dbReference type="Proteomes" id="UP001174936">
    <property type="component" value="Unassembled WGS sequence"/>
</dbReference>
<organism evidence="2 3">
    <name type="scientific">Cercophora newfieldiana</name>
    <dbReference type="NCBI Taxonomy" id="92897"/>
    <lineage>
        <taxon>Eukaryota</taxon>
        <taxon>Fungi</taxon>
        <taxon>Dikarya</taxon>
        <taxon>Ascomycota</taxon>
        <taxon>Pezizomycotina</taxon>
        <taxon>Sordariomycetes</taxon>
        <taxon>Sordariomycetidae</taxon>
        <taxon>Sordariales</taxon>
        <taxon>Lasiosphaeriaceae</taxon>
        <taxon>Cercophora</taxon>
    </lineage>
</organism>
<evidence type="ECO:0000256" key="1">
    <source>
        <dbReference type="SAM" id="SignalP"/>
    </source>
</evidence>
<feature type="signal peptide" evidence="1">
    <location>
        <begin position="1"/>
        <end position="23"/>
    </location>
</feature>
<evidence type="ECO:0000313" key="3">
    <source>
        <dbReference type="Proteomes" id="UP001174936"/>
    </source>
</evidence>